<dbReference type="PANTHER" id="PTHR43280">
    <property type="entry name" value="ARAC-FAMILY TRANSCRIPTIONAL REGULATOR"/>
    <property type="match status" value="1"/>
</dbReference>
<protein>
    <submittedName>
        <fullName evidence="5">AraC family transcriptional regulator</fullName>
    </submittedName>
</protein>
<dbReference type="Proteomes" id="UP000321863">
    <property type="component" value="Unassembled WGS sequence"/>
</dbReference>
<keyword evidence="6" id="KW-1185">Reference proteome</keyword>
<dbReference type="EMBL" id="BJYJ01000003">
    <property type="protein sequence ID" value="GEN75426.1"/>
    <property type="molecule type" value="Genomic_DNA"/>
</dbReference>
<keyword evidence="1" id="KW-0805">Transcription regulation</keyword>
<dbReference type="PROSITE" id="PS01124">
    <property type="entry name" value="HTH_ARAC_FAMILY_2"/>
    <property type="match status" value="1"/>
</dbReference>
<dbReference type="Pfam" id="PF12833">
    <property type="entry name" value="HTH_18"/>
    <property type="match status" value="1"/>
</dbReference>
<dbReference type="SUPFAM" id="SSF46689">
    <property type="entry name" value="Homeodomain-like"/>
    <property type="match status" value="1"/>
</dbReference>
<keyword evidence="3" id="KW-0804">Transcription</keyword>
<name>A0A511YJU9_9FLAO</name>
<gene>
    <name evidence="5" type="ORF">CHA01nite_11660</name>
</gene>
<dbReference type="Gene3D" id="1.10.10.60">
    <property type="entry name" value="Homeodomain-like"/>
    <property type="match status" value="1"/>
</dbReference>
<sequence>MLMMTIPEFLAGIDPEQHSTNRFYTVLYFKKASGSITIDNRAHQLREDRIFFLNYNQVYHLDPETSASGFVMMFTKSFYNHLYTGNRLIKSETVLSDVPVFIDLKAGSKKEHAGAFEEILKEYRKNVLFSAEIICLHLKIYMLKYLRTASSGHAAPLLPDHKKETVQNFSELVNRHYKEHKTTAPYAEKLNLTANYLNSLVKTQLGISAGTLIKNRIILEAERLLLHTTLSVTEISYELGFTDNSHFGKYFKSVKGISPKSYRDHKHF</sequence>
<evidence type="ECO:0000256" key="1">
    <source>
        <dbReference type="ARBA" id="ARBA00023015"/>
    </source>
</evidence>
<comment type="caution">
    <text evidence="5">The sequence shown here is derived from an EMBL/GenBank/DDBJ whole genome shotgun (WGS) entry which is preliminary data.</text>
</comment>
<evidence type="ECO:0000256" key="2">
    <source>
        <dbReference type="ARBA" id="ARBA00023125"/>
    </source>
</evidence>
<dbReference type="InterPro" id="IPR009057">
    <property type="entry name" value="Homeodomain-like_sf"/>
</dbReference>
<evidence type="ECO:0000313" key="6">
    <source>
        <dbReference type="Proteomes" id="UP000321863"/>
    </source>
</evidence>
<dbReference type="PANTHER" id="PTHR43280:SF32">
    <property type="entry name" value="TRANSCRIPTIONAL REGULATORY PROTEIN"/>
    <property type="match status" value="1"/>
</dbReference>
<dbReference type="AlphaFoldDB" id="A0A511YJU9"/>
<evidence type="ECO:0000313" key="5">
    <source>
        <dbReference type="EMBL" id="GEN75426.1"/>
    </source>
</evidence>
<dbReference type="InterPro" id="IPR020449">
    <property type="entry name" value="Tscrpt_reg_AraC-type_HTH"/>
</dbReference>
<dbReference type="SMART" id="SM00342">
    <property type="entry name" value="HTH_ARAC"/>
    <property type="match status" value="1"/>
</dbReference>
<evidence type="ECO:0000259" key="4">
    <source>
        <dbReference type="PROSITE" id="PS01124"/>
    </source>
</evidence>
<organism evidence="5 6">
    <name type="scientific">Chryseobacterium hagamense</name>
    <dbReference type="NCBI Taxonomy" id="395935"/>
    <lineage>
        <taxon>Bacteria</taxon>
        <taxon>Pseudomonadati</taxon>
        <taxon>Bacteroidota</taxon>
        <taxon>Flavobacteriia</taxon>
        <taxon>Flavobacteriales</taxon>
        <taxon>Weeksellaceae</taxon>
        <taxon>Chryseobacterium group</taxon>
        <taxon>Chryseobacterium</taxon>
    </lineage>
</organism>
<dbReference type="InterPro" id="IPR018060">
    <property type="entry name" value="HTH_AraC"/>
</dbReference>
<evidence type="ECO:0000256" key="3">
    <source>
        <dbReference type="ARBA" id="ARBA00023163"/>
    </source>
</evidence>
<keyword evidence="2" id="KW-0238">DNA-binding</keyword>
<dbReference type="PRINTS" id="PR00032">
    <property type="entry name" value="HTHARAC"/>
</dbReference>
<feature type="domain" description="HTH araC/xylS-type" evidence="4">
    <location>
        <begin position="167"/>
        <end position="265"/>
    </location>
</feature>
<dbReference type="GO" id="GO:0003700">
    <property type="term" value="F:DNA-binding transcription factor activity"/>
    <property type="evidence" value="ECO:0007669"/>
    <property type="project" value="InterPro"/>
</dbReference>
<dbReference type="GO" id="GO:0043565">
    <property type="term" value="F:sequence-specific DNA binding"/>
    <property type="evidence" value="ECO:0007669"/>
    <property type="project" value="InterPro"/>
</dbReference>
<accession>A0A511YJU9</accession>
<reference evidence="5 6" key="1">
    <citation type="submission" date="2019-07" db="EMBL/GenBank/DDBJ databases">
        <title>Whole genome shotgun sequence of Chryseobacterium hagamense NBRC 105253.</title>
        <authorList>
            <person name="Hosoyama A."/>
            <person name="Uohara A."/>
            <person name="Ohji S."/>
            <person name="Ichikawa N."/>
        </authorList>
    </citation>
    <scope>NUCLEOTIDE SEQUENCE [LARGE SCALE GENOMIC DNA]</scope>
    <source>
        <strain evidence="5 6">NBRC 105253</strain>
    </source>
</reference>
<proteinExistence type="predicted"/>